<accession>A0A6N4W926</accession>
<dbReference type="Proteomes" id="UP000467249">
    <property type="component" value="Chromosome"/>
</dbReference>
<evidence type="ECO:0000313" key="2">
    <source>
        <dbReference type="EMBL" id="BBZ77265.1"/>
    </source>
</evidence>
<evidence type="ECO:0008006" key="4">
    <source>
        <dbReference type="Google" id="ProtNLM"/>
    </source>
</evidence>
<dbReference type="SUPFAM" id="SSF52096">
    <property type="entry name" value="ClpP/crotonase"/>
    <property type="match status" value="1"/>
</dbReference>
<dbReference type="GO" id="GO:0003824">
    <property type="term" value="F:catalytic activity"/>
    <property type="evidence" value="ECO:0007669"/>
    <property type="project" value="UniProtKB-ARBA"/>
</dbReference>
<dbReference type="Gene3D" id="3.90.226.10">
    <property type="entry name" value="2-enoyl-CoA Hydratase, Chain A, domain 1"/>
    <property type="match status" value="1"/>
</dbReference>
<gene>
    <name evidence="2" type="ORF">MANY_26020</name>
</gene>
<dbReference type="AlphaFoldDB" id="A0A6N4W926"/>
<dbReference type="KEGG" id="many:MANY_26020"/>
<sequence>MDALVYREDHDGWTTLWLNRPEKLNALTTAMFTELRKHIEALAGDDSVRCVVLRGAGRCFSAGHDLTDISAGETSPAPGWHSQTLRLLERLPQPVIAAVHGHCYTGALEVALACDFIVASDNARFGDTHAKWALTPVWGMSQRLPRRVGLATAKRLMFTCDIIDAAEAVRIGLAEFLIADGSFDEEVSGLATRIATNSSFSHQAVKGLLDATEGSSIDAGLHWEVMESAGTGPDMQERIATFSGRGKGSESHAS</sequence>
<comment type="similarity">
    <text evidence="1">Belongs to the enoyl-CoA hydratase/isomerase family.</text>
</comment>
<dbReference type="PANTHER" id="PTHR43802">
    <property type="entry name" value="ENOYL-COA HYDRATASE"/>
    <property type="match status" value="1"/>
</dbReference>
<protein>
    <recommendedName>
        <fullName evidence="4">Enoyl-CoA hydratase</fullName>
    </recommendedName>
</protein>
<dbReference type="InterPro" id="IPR001753">
    <property type="entry name" value="Enoyl-CoA_hydra/iso"/>
</dbReference>
<dbReference type="Pfam" id="PF00378">
    <property type="entry name" value="ECH_1"/>
    <property type="match status" value="1"/>
</dbReference>
<name>A0A6N4W926_9MYCO</name>
<dbReference type="RefSeq" id="WP_163804604.1">
    <property type="nucleotide sequence ID" value="NZ_AP022620.1"/>
</dbReference>
<reference evidence="2 3" key="1">
    <citation type="journal article" date="2019" name="Emerg. Microbes Infect.">
        <title>Comprehensive subspecies identification of 175 nontuberculous mycobacteria species based on 7547 genomic profiles.</title>
        <authorList>
            <person name="Matsumoto Y."/>
            <person name="Kinjo T."/>
            <person name="Motooka D."/>
            <person name="Nabeya D."/>
            <person name="Jung N."/>
            <person name="Uechi K."/>
            <person name="Horii T."/>
            <person name="Iida T."/>
            <person name="Fujita J."/>
            <person name="Nakamura S."/>
        </authorList>
    </citation>
    <scope>NUCLEOTIDE SEQUENCE [LARGE SCALE GENOMIC DNA]</scope>
    <source>
        <strain evidence="2 3">JCM 30275</strain>
    </source>
</reference>
<evidence type="ECO:0000313" key="3">
    <source>
        <dbReference type="Proteomes" id="UP000467249"/>
    </source>
</evidence>
<evidence type="ECO:0000256" key="1">
    <source>
        <dbReference type="ARBA" id="ARBA00005254"/>
    </source>
</evidence>
<organism evidence="2 3">
    <name type="scientific">Mycolicibacterium anyangense</name>
    <dbReference type="NCBI Taxonomy" id="1431246"/>
    <lineage>
        <taxon>Bacteria</taxon>
        <taxon>Bacillati</taxon>
        <taxon>Actinomycetota</taxon>
        <taxon>Actinomycetes</taxon>
        <taxon>Mycobacteriales</taxon>
        <taxon>Mycobacteriaceae</taxon>
        <taxon>Mycolicibacterium</taxon>
    </lineage>
</organism>
<dbReference type="EMBL" id="AP022620">
    <property type="protein sequence ID" value="BBZ77265.1"/>
    <property type="molecule type" value="Genomic_DNA"/>
</dbReference>
<dbReference type="InterPro" id="IPR029045">
    <property type="entry name" value="ClpP/crotonase-like_dom_sf"/>
</dbReference>
<proteinExistence type="inferred from homology"/>
<dbReference type="CDD" id="cd06558">
    <property type="entry name" value="crotonase-like"/>
    <property type="match status" value="1"/>
</dbReference>
<keyword evidence="3" id="KW-1185">Reference proteome</keyword>
<dbReference type="PANTHER" id="PTHR43802:SF1">
    <property type="entry name" value="IP11341P-RELATED"/>
    <property type="match status" value="1"/>
</dbReference>